<dbReference type="EMBL" id="JAWDGP010002811">
    <property type="protein sequence ID" value="KAK3779734.1"/>
    <property type="molecule type" value="Genomic_DNA"/>
</dbReference>
<evidence type="ECO:0000313" key="3">
    <source>
        <dbReference type="Proteomes" id="UP001283361"/>
    </source>
</evidence>
<accession>A0AAE1A1W6</accession>
<keyword evidence="3" id="KW-1185">Reference proteome</keyword>
<protein>
    <submittedName>
        <fullName evidence="2">Uncharacterized protein</fullName>
    </submittedName>
</protein>
<proteinExistence type="predicted"/>
<evidence type="ECO:0000256" key="1">
    <source>
        <dbReference type="SAM" id="MobiDB-lite"/>
    </source>
</evidence>
<comment type="caution">
    <text evidence="2">The sequence shown here is derived from an EMBL/GenBank/DDBJ whole genome shotgun (WGS) entry which is preliminary data.</text>
</comment>
<organism evidence="2 3">
    <name type="scientific">Elysia crispata</name>
    <name type="common">lettuce slug</name>
    <dbReference type="NCBI Taxonomy" id="231223"/>
    <lineage>
        <taxon>Eukaryota</taxon>
        <taxon>Metazoa</taxon>
        <taxon>Spiralia</taxon>
        <taxon>Lophotrochozoa</taxon>
        <taxon>Mollusca</taxon>
        <taxon>Gastropoda</taxon>
        <taxon>Heterobranchia</taxon>
        <taxon>Euthyneura</taxon>
        <taxon>Panpulmonata</taxon>
        <taxon>Sacoglossa</taxon>
        <taxon>Placobranchoidea</taxon>
        <taxon>Plakobranchidae</taxon>
        <taxon>Elysia</taxon>
    </lineage>
</organism>
<feature type="region of interest" description="Disordered" evidence="1">
    <location>
        <begin position="1"/>
        <end position="37"/>
    </location>
</feature>
<dbReference type="AlphaFoldDB" id="A0AAE1A1W6"/>
<reference evidence="2" key="1">
    <citation type="journal article" date="2023" name="G3 (Bethesda)">
        <title>A reference genome for the long-term kleptoplast-retaining sea slug Elysia crispata morphotype clarki.</title>
        <authorList>
            <person name="Eastman K.E."/>
            <person name="Pendleton A.L."/>
            <person name="Shaikh M.A."/>
            <person name="Suttiyut T."/>
            <person name="Ogas R."/>
            <person name="Tomko P."/>
            <person name="Gavelis G."/>
            <person name="Widhalm J.R."/>
            <person name="Wisecaver J.H."/>
        </authorList>
    </citation>
    <scope>NUCLEOTIDE SEQUENCE</scope>
    <source>
        <strain evidence="2">ECLA1</strain>
    </source>
</reference>
<dbReference type="Proteomes" id="UP001283361">
    <property type="component" value="Unassembled WGS sequence"/>
</dbReference>
<evidence type="ECO:0000313" key="2">
    <source>
        <dbReference type="EMBL" id="KAK3779734.1"/>
    </source>
</evidence>
<name>A0AAE1A1W6_9GAST</name>
<gene>
    <name evidence="2" type="ORF">RRG08_035874</name>
</gene>
<sequence>MINSSKEGGGGGQRRNGFVTSPKRLPGGEREPNASDSQCVIPTGVKTCAPLRAAYSSRGRANLDLARLQLRPLVLRPGRIDLCWCV</sequence>